<protein>
    <recommendedName>
        <fullName evidence="3">YdhG-like domain-containing protein</fullName>
    </recommendedName>
</protein>
<proteinExistence type="predicted"/>
<gene>
    <name evidence="1" type="ORF">BN10_650026</name>
</gene>
<evidence type="ECO:0000313" key="1">
    <source>
        <dbReference type="EMBL" id="CCH70729.1"/>
    </source>
</evidence>
<sequence length="119" mass="13325">MLDSPQAYLDAAPDAGRPWLEEFWAHVHDRCPGLELTMFRSTPMFKFADSYLKGYVMMTAAKAHFSVHAIDFDLVQQTREEIPGAFGGKGSVSVKYANEAAKPVLRAFVDEVLTRRGMI</sequence>
<dbReference type="EMBL" id="CAIZ01000136">
    <property type="protein sequence ID" value="CCH70729.1"/>
    <property type="molecule type" value="Genomic_DNA"/>
</dbReference>
<dbReference type="Gene3D" id="3.90.1150.200">
    <property type="match status" value="1"/>
</dbReference>
<accession>N0E5X0</accession>
<dbReference type="eggNOG" id="ENOG50333QV">
    <property type="taxonomic scope" value="Bacteria"/>
</dbReference>
<dbReference type="Proteomes" id="UP000013167">
    <property type="component" value="Unassembled WGS sequence"/>
</dbReference>
<dbReference type="STRING" id="1193181.BN10_650026"/>
<dbReference type="OrthoDB" id="5146626at2"/>
<evidence type="ECO:0008006" key="3">
    <source>
        <dbReference type="Google" id="ProtNLM"/>
    </source>
</evidence>
<organism evidence="1 2">
    <name type="scientific">Phycicoccus elongatus Lp2</name>
    <dbReference type="NCBI Taxonomy" id="1193181"/>
    <lineage>
        <taxon>Bacteria</taxon>
        <taxon>Bacillati</taxon>
        <taxon>Actinomycetota</taxon>
        <taxon>Actinomycetes</taxon>
        <taxon>Micrococcales</taxon>
        <taxon>Intrasporangiaceae</taxon>
        <taxon>Phycicoccus</taxon>
    </lineage>
</organism>
<dbReference type="AlphaFoldDB" id="N0E5X0"/>
<dbReference type="HOGENOM" id="CLU_2060298_0_0_11"/>
<reference evidence="1 2" key="1">
    <citation type="journal article" date="2013" name="ISME J.">
        <title>A metabolic model for members of the genus Tetrasphaera involved in enhanced biological phosphorus removal.</title>
        <authorList>
            <person name="Kristiansen R."/>
            <person name="Nguyen H.T.T."/>
            <person name="Saunders A.M."/>
            <person name="Nielsen J.L."/>
            <person name="Wimmer R."/>
            <person name="Le V.Q."/>
            <person name="McIlroy S.J."/>
            <person name="Petrovski S."/>
            <person name="Seviour R.J."/>
            <person name="Calteau A."/>
            <person name="Nielsen K.L."/>
            <person name="Nielsen P.H."/>
        </authorList>
    </citation>
    <scope>NUCLEOTIDE SEQUENCE [LARGE SCALE GENOMIC DNA]</scope>
    <source>
        <strain evidence="1 2">Lp2</strain>
    </source>
</reference>
<keyword evidence="2" id="KW-1185">Reference proteome</keyword>
<comment type="caution">
    <text evidence="1">The sequence shown here is derived from an EMBL/GenBank/DDBJ whole genome shotgun (WGS) entry which is preliminary data.</text>
</comment>
<dbReference type="SUPFAM" id="SSF159888">
    <property type="entry name" value="YdhG-like"/>
    <property type="match status" value="1"/>
</dbReference>
<name>N0E5X0_9MICO</name>
<dbReference type="RefSeq" id="WP_010850572.1">
    <property type="nucleotide sequence ID" value="NZ_HF570956.1"/>
</dbReference>
<evidence type="ECO:0000313" key="2">
    <source>
        <dbReference type="Proteomes" id="UP000013167"/>
    </source>
</evidence>